<evidence type="ECO:0000313" key="9">
    <source>
        <dbReference type="EMBL" id="GGG38246.1"/>
    </source>
</evidence>
<dbReference type="NCBIfam" id="TIGR00613">
    <property type="entry name" value="reco"/>
    <property type="match status" value="1"/>
</dbReference>
<evidence type="ECO:0000256" key="6">
    <source>
        <dbReference type="ARBA" id="ARBA00033409"/>
    </source>
</evidence>
<evidence type="ECO:0000259" key="8">
    <source>
        <dbReference type="Pfam" id="PF11967"/>
    </source>
</evidence>
<evidence type="ECO:0000256" key="2">
    <source>
        <dbReference type="ARBA" id="ARBA00021310"/>
    </source>
</evidence>
<comment type="function">
    <text evidence="7">Involved in DNA repair and RecF pathway recombination.</text>
</comment>
<reference evidence="9" key="1">
    <citation type="journal article" date="2014" name="Int. J. Syst. Evol. Microbiol.">
        <title>Complete genome sequence of Corynebacterium casei LMG S-19264T (=DSM 44701T), isolated from a smear-ripened cheese.</title>
        <authorList>
            <consortium name="US DOE Joint Genome Institute (JGI-PGF)"/>
            <person name="Walter F."/>
            <person name="Albersmeier A."/>
            <person name="Kalinowski J."/>
            <person name="Ruckert C."/>
        </authorList>
    </citation>
    <scope>NUCLEOTIDE SEQUENCE</scope>
    <source>
        <strain evidence="9">CGMCC 1.12751</strain>
    </source>
</reference>
<evidence type="ECO:0000256" key="5">
    <source>
        <dbReference type="ARBA" id="ARBA00023204"/>
    </source>
</evidence>
<dbReference type="AlphaFoldDB" id="A0A917GD49"/>
<dbReference type="InterPro" id="IPR042242">
    <property type="entry name" value="RecO_C"/>
</dbReference>
<keyword evidence="3 7" id="KW-0227">DNA damage</keyword>
<dbReference type="RefSeq" id="WP_188461987.1">
    <property type="nucleotide sequence ID" value="NZ_BMFQ01000001.1"/>
</dbReference>
<dbReference type="Pfam" id="PF11967">
    <property type="entry name" value="RecO_N"/>
    <property type="match status" value="1"/>
</dbReference>
<keyword evidence="4 7" id="KW-0233">DNA recombination</keyword>
<dbReference type="GO" id="GO:0043590">
    <property type="term" value="C:bacterial nucleoid"/>
    <property type="evidence" value="ECO:0007669"/>
    <property type="project" value="TreeGrafter"/>
</dbReference>
<evidence type="ECO:0000256" key="3">
    <source>
        <dbReference type="ARBA" id="ARBA00022763"/>
    </source>
</evidence>
<dbReference type="PANTHER" id="PTHR33991">
    <property type="entry name" value="DNA REPAIR PROTEIN RECO"/>
    <property type="match status" value="1"/>
</dbReference>
<dbReference type="Pfam" id="PF02565">
    <property type="entry name" value="RecO_C"/>
    <property type="match status" value="1"/>
</dbReference>
<accession>A0A917GD49</accession>
<sequence length="240" mass="27917">MLITTNAIVLSKIKYRDNDLIVTCYTQKNGLVSYILRNVSNSKKGYSKAAYFQLLSQIQLVALHKNNRSLQEVKEVKIHYMYHSLQTHVIKSSIVFFLSETLTSILKEEEANDNLYSYLESALQWLDSQDEFANFHLLFLLKLTKHLGFYPEMTNINETWFNMAEGVFEESKTNGYSVSGENIVLLKHLLGINFDELNAVKINGNQRQSFLKMMLLYFELHLEGFKKPQSMQIFNQIFNS</sequence>
<dbReference type="EMBL" id="BMFQ01000001">
    <property type="protein sequence ID" value="GGG38246.1"/>
    <property type="molecule type" value="Genomic_DNA"/>
</dbReference>
<dbReference type="InterPro" id="IPR003717">
    <property type="entry name" value="RecO"/>
</dbReference>
<evidence type="ECO:0000256" key="7">
    <source>
        <dbReference type="HAMAP-Rule" id="MF_00201"/>
    </source>
</evidence>
<dbReference type="Proteomes" id="UP000625976">
    <property type="component" value="Unassembled WGS sequence"/>
</dbReference>
<protein>
    <recommendedName>
        <fullName evidence="2 7">DNA repair protein RecO</fullName>
    </recommendedName>
    <alternativeName>
        <fullName evidence="6 7">Recombination protein O</fullName>
    </alternativeName>
</protein>
<reference evidence="9" key="2">
    <citation type="submission" date="2020-09" db="EMBL/GenBank/DDBJ databases">
        <authorList>
            <person name="Sun Q."/>
            <person name="Zhou Y."/>
        </authorList>
    </citation>
    <scope>NUCLEOTIDE SEQUENCE</scope>
    <source>
        <strain evidence="9">CGMCC 1.12751</strain>
    </source>
</reference>
<dbReference type="PANTHER" id="PTHR33991:SF1">
    <property type="entry name" value="DNA REPAIR PROTEIN RECO"/>
    <property type="match status" value="1"/>
</dbReference>
<comment type="similarity">
    <text evidence="1 7">Belongs to the RecO family.</text>
</comment>
<evidence type="ECO:0000313" key="10">
    <source>
        <dbReference type="Proteomes" id="UP000625976"/>
    </source>
</evidence>
<organism evidence="9 10">
    <name type="scientific">Bizionia arctica</name>
    <dbReference type="NCBI Taxonomy" id="1495645"/>
    <lineage>
        <taxon>Bacteria</taxon>
        <taxon>Pseudomonadati</taxon>
        <taxon>Bacteroidota</taxon>
        <taxon>Flavobacteriia</taxon>
        <taxon>Flavobacteriales</taxon>
        <taxon>Flavobacteriaceae</taxon>
        <taxon>Bizionia</taxon>
    </lineage>
</organism>
<proteinExistence type="inferred from homology"/>
<dbReference type="Gene3D" id="1.20.1440.120">
    <property type="entry name" value="Recombination protein O, C-terminal domain"/>
    <property type="match status" value="1"/>
</dbReference>
<feature type="domain" description="DNA replication/recombination mediator RecO N-terminal" evidence="8">
    <location>
        <begin position="1"/>
        <end position="80"/>
    </location>
</feature>
<keyword evidence="10" id="KW-1185">Reference proteome</keyword>
<dbReference type="Gene3D" id="2.40.50.140">
    <property type="entry name" value="Nucleic acid-binding proteins"/>
    <property type="match status" value="1"/>
</dbReference>
<dbReference type="SUPFAM" id="SSF57863">
    <property type="entry name" value="ArfGap/RecO-like zinc finger"/>
    <property type="match status" value="1"/>
</dbReference>
<dbReference type="GO" id="GO:0006302">
    <property type="term" value="P:double-strand break repair"/>
    <property type="evidence" value="ECO:0007669"/>
    <property type="project" value="TreeGrafter"/>
</dbReference>
<dbReference type="GO" id="GO:0006310">
    <property type="term" value="P:DNA recombination"/>
    <property type="evidence" value="ECO:0007669"/>
    <property type="project" value="UniProtKB-UniRule"/>
</dbReference>
<evidence type="ECO:0000256" key="4">
    <source>
        <dbReference type="ARBA" id="ARBA00023172"/>
    </source>
</evidence>
<name>A0A917GD49_9FLAO</name>
<evidence type="ECO:0000256" key="1">
    <source>
        <dbReference type="ARBA" id="ARBA00007452"/>
    </source>
</evidence>
<dbReference type="SUPFAM" id="SSF50249">
    <property type="entry name" value="Nucleic acid-binding proteins"/>
    <property type="match status" value="1"/>
</dbReference>
<comment type="caution">
    <text evidence="9">The sequence shown here is derived from an EMBL/GenBank/DDBJ whole genome shotgun (WGS) entry which is preliminary data.</text>
</comment>
<dbReference type="InterPro" id="IPR037278">
    <property type="entry name" value="ARFGAP/RecO"/>
</dbReference>
<gene>
    <name evidence="7 9" type="primary">recO</name>
    <name evidence="9" type="ORF">GCM10010976_07460</name>
</gene>
<keyword evidence="5 7" id="KW-0234">DNA repair</keyword>
<dbReference type="InterPro" id="IPR012340">
    <property type="entry name" value="NA-bd_OB-fold"/>
</dbReference>
<dbReference type="InterPro" id="IPR022572">
    <property type="entry name" value="DNA_rep/recomb_RecO_N"/>
</dbReference>
<dbReference type="HAMAP" id="MF_00201">
    <property type="entry name" value="RecO"/>
    <property type="match status" value="1"/>
</dbReference>